<evidence type="ECO:0000313" key="7">
    <source>
        <dbReference type="EMBL" id="KAA8904756.1"/>
    </source>
</evidence>
<evidence type="ECO:0000256" key="1">
    <source>
        <dbReference type="ARBA" id="ARBA00004370"/>
    </source>
</evidence>
<dbReference type="Proteomes" id="UP000449547">
    <property type="component" value="Unassembled WGS sequence"/>
</dbReference>
<dbReference type="VEuPathDB" id="FungiDB:DIURU_001832"/>
<evidence type="ECO:0000256" key="5">
    <source>
        <dbReference type="RuleBase" id="RU363076"/>
    </source>
</evidence>
<comment type="caution">
    <text evidence="5">Lacks conserved residue(s) required for the propagation of feature annotation.</text>
</comment>
<comment type="subcellular location">
    <subcellularLocation>
        <location evidence="1">Membrane</location>
    </subcellularLocation>
    <subcellularLocation>
        <location evidence="5">Mitochondrion inner membrane</location>
        <topology evidence="5">Multi-pass membrane protein</topology>
    </subcellularLocation>
</comment>
<evidence type="ECO:0000256" key="2">
    <source>
        <dbReference type="ARBA" id="ARBA00022692"/>
    </source>
</evidence>
<keyword evidence="8" id="KW-1185">Reference proteome</keyword>
<feature type="region of interest" description="Disordered" evidence="6">
    <location>
        <begin position="247"/>
        <end position="286"/>
    </location>
</feature>
<proteinExistence type="inferred from homology"/>
<dbReference type="EMBL" id="SWFT01000053">
    <property type="protein sequence ID" value="KAA8904756.1"/>
    <property type="molecule type" value="Genomic_DNA"/>
</dbReference>
<evidence type="ECO:0000256" key="4">
    <source>
        <dbReference type="ARBA" id="ARBA00023136"/>
    </source>
</evidence>
<accession>A0A642USU0</accession>
<reference evidence="7 8" key="1">
    <citation type="submission" date="2019-07" db="EMBL/GenBank/DDBJ databases">
        <title>Genome assembly of two rare yeast pathogens: Diutina rugosa and Trichomonascus ciferrii.</title>
        <authorList>
            <person name="Mixao V."/>
            <person name="Saus E."/>
            <person name="Hansen A."/>
            <person name="Lass-Flor C."/>
            <person name="Gabaldon T."/>
        </authorList>
    </citation>
    <scope>NUCLEOTIDE SEQUENCE [LARGE SCALE GENOMIC DNA]</scope>
    <source>
        <strain evidence="7 8">CBS 613</strain>
    </source>
</reference>
<feature type="transmembrane region" description="Helical" evidence="5">
    <location>
        <begin position="328"/>
        <end position="350"/>
    </location>
</feature>
<dbReference type="InterPro" id="IPR002994">
    <property type="entry name" value="Surf1/Shy1"/>
</dbReference>
<dbReference type="OrthoDB" id="10040024at2759"/>
<keyword evidence="3 5" id="KW-1133">Transmembrane helix</keyword>
<dbReference type="PROSITE" id="PS50895">
    <property type="entry name" value="SURF1"/>
    <property type="match status" value="1"/>
</dbReference>
<dbReference type="GeneID" id="54780485"/>
<keyword evidence="5" id="KW-0496">Mitochondrion</keyword>
<keyword evidence="4 5" id="KW-0472">Membrane</keyword>
<keyword evidence="5" id="KW-0999">Mitochondrion inner membrane</keyword>
<evidence type="ECO:0000256" key="6">
    <source>
        <dbReference type="SAM" id="MobiDB-lite"/>
    </source>
</evidence>
<dbReference type="InterPro" id="IPR045214">
    <property type="entry name" value="Surf1/Surf4"/>
</dbReference>
<comment type="similarity">
    <text evidence="5">Belongs to the SURF1 family.</text>
</comment>
<evidence type="ECO:0000256" key="3">
    <source>
        <dbReference type="ARBA" id="ARBA00022989"/>
    </source>
</evidence>
<dbReference type="Pfam" id="PF02104">
    <property type="entry name" value="SURF1"/>
    <property type="match status" value="1"/>
</dbReference>
<gene>
    <name evidence="7" type="ORF">DIURU_001832</name>
</gene>
<sequence length="369" mass="41916">MITFRLGLRQARHKATAPLLRFSRSVKTSTVDWKPVKANPGNLSTLEHQAKTPILRRFLLALMVAMPVISFGLGCWQVKRLQWKADLIAKCENNLAAAPMEEIPAVIDPAIIPEFDYRRFKCKGHFDYDQEMFLGPRMRDGQVGYLVVTPFIREKGKPILVERGWISKDRVVPSTRNRGYLAHLAMPQGEIEIEALFRQMPTRSKLQFEHEPGSRLFNVHDIPAMAEQSGSLPIYCQMIHDMHDHPEYKSPEDVASTNARSTNKSGGSGVLGRLWSKSSPTTTSNKADSQFISAHGDDNTMVYQEFEYVKSGVPIAQHPKLKFSNNHLQYLITWFGLSVASAGLLIWSFIKKQRYSSADKMLEHKRKSF</sequence>
<dbReference type="GO" id="GO:0033617">
    <property type="term" value="P:mitochondrial respiratory chain complex IV assembly"/>
    <property type="evidence" value="ECO:0007669"/>
    <property type="project" value="TreeGrafter"/>
</dbReference>
<keyword evidence="2 5" id="KW-0812">Transmembrane</keyword>
<dbReference type="PANTHER" id="PTHR23427">
    <property type="entry name" value="SURFEIT LOCUS PROTEIN"/>
    <property type="match status" value="1"/>
</dbReference>
<organism evidence="7 8">
    <name type="scientific">Diutina rugosa</name>
    <name type="common">Yeast</name>
    <name type="synonym">Candida rugosa</name>
    <dbReference type="NCBI Taxonomy" id="5481"/>
    <lineage>
        <taxon>Eukaryota</taxon>
        <taxon>Fungi</taxon>
        <taxon>Dikarya</taxon>
        <taxon>Ascomycota</taxon>
        <taxon>Saccharomycotina</taxon>
        <taxon>Pichiomycetes</taxon>
        <taxon>Debaryomycetaceae</taxon>
        <taxon>Diutina</taxon>
    </lineage>
</organism>
<dbReference type="PANTHER" id="PTHR23427:SF2">
    <property type="entry name" value="SURFEIT LOCUS PROTEIN 1"/>
    <property type="match status" value="1"/>
</dbReference>
<feature type="compositionally biased region" description="Polar residues" evidence="6">
    <location>
        <begin position="276"/>
        <end position="286"/>
    </location>
</feature>
<dbReference type="CDD" id="cd06662">
    <property type="entry name" value="SURF1"/>
    <property type="match status" value="1"/>
</dbReference>
<name>A0A642USU0_DIURU</name>
<evidence type="ECO:0000313" key="8">
    <source>
        <dbReference type="Proteomes" id="UP000449547"/>
    </source>
</evidence>
<comment type="function">
    <text evidence="5">Probably involved in the biogenesis of the COX complex.</text>
</comment>
<dbReference type="OMA" id="YLGTWQL"/>
<feature type="compositionally biased region" description="Polar residues" evidence="6">
    <location>
        <begin position="255"/>
        <end position="265"/>
    </location>
</feature>
<dbReference type="RefSeq" id="XP_034013366.1">
    <property type="nucleotide sequence ID" value="XM_034154419.1"/>
</dbReference>
<comment type="caution">
    <text evidence="7">The sequence shown here is derived from an EMBL/GenBank/DDBJ whole genome shotgun (WGS) entry which is preliminary data.</text>
</comment>
<dbReference type="AlphaFoldDB" id="A0A642USU0"/>
<protein>
    <recommendedName>
        <fullName evidence="5">SURF1-like protein</fullName>
    </recommendedName>
</protein>
<dbReference type="GO" id="GO:0005743">
    <property type="term" value="C:mitochondrial inner membrane"/>
    <property type="evidence" value="ECO:0007669"/>
    <property type="project" value="UniProtKB-SubCell"/>
</dbReference>